<dbReference type="EMBL" id="SXFB01000001">
    <property type="protein sequence ID" value="NFV24967.1"/>
    <property type="molecule type" value="Genomic_DNA"/>
</dbReference>
<protein>
    <submittedName>
        <fullName evidence="1">Uncharacterized protein</fullName>
    </submittedName>
</protein>
<proteinExistence type="predicted"/>
<sequence>MKIIELGDKVKNINSGVIGIVIRIFESGSIGVLEKVAPVVICTHDSEKTLQVIEENSVCIFDERDFVK</sequence>
<comment type="caution">
    <text evidence="1">The sequence shown here is derived from an EMBL/GenBank/DDBJ whole genome shotgun (WGS) entry which is preliminary data.</text>
</comment>
<dbReference type="Proteomes" id="UP000486903">
    <property type="component" value="Unassembled WGS sequence"/>
</dbReference>
<dbReference type="AlphaFoldDB" id="A0A6B4JJP9"/>
<name>A0A6B4JJP9_CLOBO</name>
<gene>
    <name evidence="1" type="ORF">FDG31_02080</name>
</gene>
<dbReference type="RefSeq" id="WP_003374671.1">
    <property type="nucleotide sequence ID" value="NZ_JACBBA010000001.1"/>
</dbReference>
<accession>A0A6B4JJP9</accession>
<reference evidence="1 2" key="1">
    <citation type="submission" date="2019-04" db="EMBL/GenBank/DDBJ databases">
        <title>Genome sequencing of Clostridium botulinum Groups I-IV and Clostridium butyricum.</title>
        <authorList>
            <person name="Brunt J."/>
            <person name="Van Vliet A.H.M."/>
            <person name="Stringer S.C."/>
            <person name="Carter A.T."/>
            <person name="Peck M.W."/>
        </authorList>
    </citation>
    <scope>NUCLEOTIDE SEQUENCE [LARGE SCALE GENOMIC DNA]</scope>
    <source>
        <strain evidence="1 2">BL81</strain>
    </source>
</reference>
<evidence type="ECO:0000313" key="2">
    <source>
        <dbReference type="Proteomes" id="UP000486903"/>
    </source>
</evidence>
<evidence type="ECO:0000313" key="1">
    <source>
        <dbReference type="EMBL" id="NFV24967.1"/>
    </source>
</evidence>
<organism evidence="1 2">
    <name type="scientific">Clostridium botulinum</name>
    <dbReference type="NCBI Taxonomy" id="1491"/>
    <lineage>
        <taxon>Bacteria</taxon>
        <taxon>Bacillati</taxon>
        <taxon>Bacillota</taxon>
        <taxon>Clostridia</taxon>
        <taxon>Eubacteriales</taxon>
        <taxon>Clostridiaceae</taxon>
        <taxon>Clostridium</taxon>
    </lineage>
</organism>